<evidence type="ECO:0000256" key="1">
    <source>
        <dbReference type="ARBA" id="ARBA00013247"/>
    </source>
</evidence>
<dbReference type="InterPro" id="IPR029099">
    <property type="entry name" value="Pribosyltran_N"/>
</dbReference>
<evidence type="ECO:0000256" key="4">
    <source>
        <dbReference type="ARBA" id="ARBA00022727"/>
    </source>
</evidence>
<dbReference type="GO" id="GO:0004749">
    <property type="term" value="F:ribose phosphate diphosphokinase activity"/>
    <property type="evidence" value="ECO:0007669"/>
    <property type="project" value="UniProtKB-EC"/>
</dbReference>
<dbReference type="GO" id="GO:0006164">
    <property type="term" value="P:purine nucleotide biosynthetic process"/>
    <property type="evidence" value="ECO:0007669"/>
    <property type="project" value="TreeGrafter"/>
</dbReference>
<dbReference type="SUPFAM" id="SSF53271">
    <property type="entry name" value="PRTase-like"/>
    <property type="match status" value="1"/>
</dbReference>
<sequence>MDVVLACSKAQVLGQRIAKKFSAELVEYETKKFSDGEIYSRILGNINNKEVIIVQAGYPDPNDALIELFLVVDACRSLNSRRIRVVMPYFPYARQDKRFNRGESLSLHVIADLLKSMGVSLVVTADAHFKEDYGSYDFFGIKAYNISGGTVLAEHIKEKFKLDDFVIVSPDLGSRGMIDEAAKNVGAKTMKIDKKRKSETEVEMTAKDLDVKGKDVLIIDDIISTGGTMLKAIELMKKAGANRVFAGATHGIFSKDSFKKLEKATTYLVTTDSIQTGVMEVTLAGEIMKVIEDSRVYF</sequence>
<dbReference type="EMBL" id="DVAD01000009">
    <property type="protein sequence ID" value="HIJ99499.1"/>
    <property type="molecule type" value="Genomic_DNA"/>
</dbReference>
<evidence type="ECO:0000256" key="7">
    <source>
        <dbReference type="ARBA" id="ARBA00022840"/>
    </source>
</evidence>
<evidence type="ECO:0000256" key="10">
    <source>
        <dbReference type="RuleBase" id="RU004324"/>
    </source>
</evidence>
<dbReference type="PANTHER" id="PTHR10210:SF32">
    <property type="entry name" value="RIBOSE-PHOSPHATE PYROPHOSPHOKINASE 2"/>
    <property type="match status" value="1"/>
</dbReference>
<organism evidence="13 14">
    <name type="scientific">Candidatus Undinarchaeum marinum</name>
    <dbReference type="NCBI Taxonomy" id="2756141"/>
    <lineage>
        <taxon>Archaea</taxon>
        <taxon>Candidatus Undinarchaeota</taxon>
        <taxon>Candidatus Undinarchaeia</taxon>
        <taxon>Candidatus Undinarchaeales</taxon>
        <taxon>Candidatus Undinarchaeaceae</taxon>
        <taxon>Candidatus Undinarchaeum</taxon>
    </lineage>
</organism>
<evidence type="ECO:0000313" key="14">
    <source>
        <dbReference type="Proteomes" id="UP000604391"/>
    </source>
</evidence>
<evidence type="ECO:0000256" key="9">
    <source>
        <dbReference type="ARBA" id="ARBA00049535"/>
    </source>
</evidence>
<comment type="caution">
    <text evidence="13">The sequence shown here is derived from an EMBL/GenBank/DDBJ whole genome shotgun (WGS) entry which is preliminary data.</text>
</comment>
<dbReference type="NCBIfam" id="TIGR01251">
    <property type="entry name" value="ribP_PPkin"/>
    <property type="match status" value="1"/>
</dbReference>
<evidence type="ECO:0000256" key="6">
    <source>
        <dbReference type="ARBA" id="ARBA00022777"/>
    </source>
</evidence>
<dbReference type="AlphaFoldDB" id="A0A832UTJ3"/>
<dbReference type="Gene3D" id="3.40.50.2020">
    <property type="match status" value="2"/>
</dbReference>
<evidence type="ECO:0000313" key="13">
    <source>
        <dbReference type="EMBL" id="HIJ99499.1"/>
    </source>
</evidence>
<evidence type="ECO:0000256" key="5">
    <source>
        <dbReference type="ARBA" id="ARBA00022741"/>
    </source>
</evidence>
<dbReference type="GO" id="GO:0006015">
    <property type="term" value="P:5-phosphoribose 1-diphosphate biosynthetic process"/>
    <property type="evidence" value="ECO:0007669"/>
    <property type="project" value="TreeGrafter"/>
</dbReference>
<gene>
    <name evidence="13" type="primary">prs</name>
    <name evidence="13" type="ORF">H1011_01585</name>
</gene>
<dbReference type="GO" id="GO:0005737">
    <property type="term" value="C:cytoplasm"/>
    <property type="evidence" value="ECO:0007669"/>
    <property type="project" value="TreeGrafter"/>
</dbReference>
<name>A0A832UTJ3_9ARCH</name>
<dbReference type="Pfam" id="PF00156">
    <property type="entry name" value="Pribosyltran"/>
    <property type="match status" value="1"/>
</dbReference>
<keyword evidence="7" id="KW-0067">ATP-binding</keyword>
<dbReference type="GO" id="GO:0002189">
    <property type="term" value="C:ribose phosphate diphosphokinase complex"/>
    <property type="evidence" value="ECO:0007669"/>
    <property type="project" value="TreeGrafter"/>
</dbReference>
<dbReference type="Proteomes" id="UP000604391">
    <property type="component" value="Unassembled WGS sequence"/>
</dbReference>
<dbReference type="EC" id="2.7.6.1" evidence="1"/>
<keyword evidence="14" id="KW-1185">Reference proteome</keyword>
<evidence type="ECO:0000256" key="2">
    <source>
        <dbReference type="ARBA" id="ARBA00022679"/>
    </source>
</evidence>
<comment type="catalytic activity">
    <reaction evidence="9">
        <text>D-ribose 5-phosphate + ATP = 5-phospho-alpha-D-ribose 1-diphosphate + AMP + H(+)</text>
        <dbReference type="Rhea" id="RHEA:15609"/>
        <dbReference type="ChEBI" id="CHEBI:15378"/>
        <dbReference type="ChEBI" id="CHEBI:30616"/>
        <dbReference type="ChEBI" id="CHEBI:58017"/>
        <dbReference type="ChEBI" id="CHEBI:78346"/>
        <dbReference type="ChEBI" id="CHEBI:456215"/>
        <dbReference type="EC" id="2.7.6.1"/>
    </reaction>
</comment>
<reference evidence="13 14" key="1">
    <citation type="journal article" name="Nat. Commun.">
        <title>Undinarchaeota illuminate DPANN phylogeny and the impact of gene transfer on archaeal evolution.</title>
        <authorList>
            <person name="Dombrowski N."/>
            <person name="Williams T.A."/>
            <person name="Sun J."/>
            <person name="Woodcroft B.J."/>
            <person name="Lee J.H."/>
            <person name="Minh B.Q."/>
            <person name="Rinke C."/>
            <person name="Spang A."/>
        </authorList>
    </citation>
    <scope>NUCLEOTIDE SEQUENCE [LARGE SCALE GENOMIC DNA]</scope>
    <source>
        <strain evidence="13">MAG_bin17</strain>
    </source>
</reference>
<keyword evidence="5" id="KW-0547">Nucleotide-binding</keyword>
<evidence type="ECO:0000259" key="11">
    <source>
        <dbReference type="Pfam" id="PF00156"/>
    </source>
</evidence>
<keyword evidence="8" id="KW-0460">Magnesium</keyword>
<feature type="domain" description="Phosphoribosyltransferase" evidence="11">
    <location>
        <begin position="152"/>
        <end position="246"/>
    </location>
</feature>
<comment type="similarity">
    <text evidence="10">Belongs to the ribose-phosphate pyrophosphokinase family.</text>
</comment>
<proteinExistence type="inferred from homology"/>
<keyword evidence="6" id="KW-0418">Kinase</keyword>
<dbReference type="InterPro" id="IPR005946">
    <property type="entry name" value="Rib-P_diPkinase"/>
</dbReference>
<dbReference type="FunFam" id="3.40.50.2020:FF:000007">
    <property type="entry name" value="Ribose-phosphate pyrophosphokinase"/>
    <property type="match status" value="1"/>
</dbReference>
<dbReference type="InterPro" id="IPR000836">
    <property type="entry name" value="PRTase_dom"/>
</dbReference>
<protein>
    <recommendedName>
        <fullName evidence="1">ribose-phosphate diphosphokinase</fullName>
        <ecNumber evidence="1">2.7.6.1</ecNumber>
    </recommendedName>
</protein>
<keyword evidence="3" id="KW-0479">Metal-binding</keyword>
<evidence type="ECO:0000256" key="8">
    <source>
        <dbReference type="ARBA" id="ARBA00022842"/>
    </source>
</evidence>
<dbReference type="SMART" id="SM01400">
    <property type="entry name" value="Pribosyltran_N"/>
    <property type="match status" value="1"/>
</dbReference>
<dbReference type="GO" id="GO:0016301">
    <property type="term" value="F:kinase activity"/>
    <property type="evidence" value="ECO:0007669"/>
    <property type="project" value="UniProtKB-KW"/>
</dbReference>
<dbReference type="InterPro" id="IPR029057">
    <property type="entry name" value="PRTase-like"/>
</dbReference>
<accession>A0A832UTJ3</accession>
<dbReference type="Pfam" id="PF13793">
    <property type="entry name" value="Pribosyltran_N"/>
    <property type="match status" value="1"/>
</dbReference>
<dbReference type="GO" id="GO:0005524">
    <property type="term" value="F:ATP binding"/>
    <property type="evidence" value="ECO:0007669"/>
    <property type="project" value="UniProtKB-KW"/>
</dbReference>
<evidence type="ECO:0000259" key="12">
    <source>
        <dbReference type="Pfam" id="PF13793"/>
    </source>
</evidence>
<keyword evidence="4 10" id="KW-0545">Nucleotide biosynthesis</keyword>
<feature type="domain" description="Ribose-phosphate pyrophosphokinase N-terminal" evidence="12">
    <location>
        <begin position="4"/>
        <end position="118"/>
    </location>
</feature>
<dbReference type="GO" id="GO:0000287">
    <property type="term" value="F:magnesium ion binding"/>
    <property type="evidence" value="ECO:0007669"/>
    <property type="project" value="InterPro"/>
</dbReference>
<evidence type="ECO:0000256" key="3">
    <source>
        <dbReference type="ARBA" id="ARBA00022723"/>
    </source>
</evidence>
<dbReference type="CDD" id="cd06223">
    <property type="entry name" value="PRTases_typeI"/>
    <property type="match status" value="1"/>
</dbReference>
<keyword evidence="2 13" id="KW-0808">Transferase</keyword>
<dbReference type="PANTHER" id="PTHR10210">
    <property type="entry name" value="RIBOSE-PHOSPHATE DIPHOSPHOKINASE FAMILY MEMBER"/>
    <property type="match status" value="1"/>
</dbReference>